<evidence type="ECO:0000256" key="2">
    <source>
        <dbReference type="ARBA" id="ARBA00022649"/>
    </source>
</evidence>
<keyword evidence="11" id="KW-1185">Reference proteome</keyword>
<comment type="cofactor">
    <cofactor evidence="1 8">
        <name>Mg(2+)</name>
        <dbReference type="ChEBI" id="CHEBI:18420"/>
    </cofactor>
</comment>
<dbReference type="Pfam" id="PF01850">
    <property type="entry name" value="PIN"/>
    <property type="match status" value="1"/>
</dbReference>
<keyword evidence="3 8" id="KW-0540">Nuclease</keyword>
<evidence type="ECO:0000256" key="8">
    <source>
        <dbReference type="HAMAP-Rule" id="MF_00265"/>
    </source>
</evidence>
<protein>
    <recommendedName>
        <fullName evidence="8">Ribonuclease VapC</fullName>
        <shortName evidence="8">RNase VapC</shortName>
        <ecNumber evidence="8">3.1.-.-</ecNumber>
    </recommendedName>
    <alternativeName>
        <fullName evidence="8">Putative toxin VapC</fullName>
    </alternativeName>
</protein>
<keyword evidence="2 8" id="KW-1277">Toxin-antitoxin system</keyword>
<dbReference type="InterPro" id="IPR050556">
    <property type="entry name" value="Type_II_TA_system_RNase"/>
</dbReference>
<dbReference type="HAMAP" id="MF_00265">
    <property type="entry name" value="VapC_Nob1"/>
    <property type="match status" value="1"/>
</dbReference>
<evidence type="ECO:0000256" key="1">
    <source>
        <dbReference type="ARBA" id="ARBA00001946"/>
    </source>
</evidence>
<evidence type="ECO:0000259" key="9">
    <source>
        <dbReference type="Pfam" id="PF01850"/>
    </source>
</evidence>
<comment type="similarity">
    <text evidence="7 8">Belongs to the PINc/VapC protein family.</text>
</comment>
<dbReference type="AlphaFoldDB" id="A0ABD5RVJ0"/>
<proteinExistence type="inferred from homology"/>
<dbReference type="PANTHER" id="PTHR33653">
    <property type="entry name" value="RIBONUCLEASE VAPC2"/>
    <property type="match status" value="1"/>
</dbReference>
<comment type="function">
    <text evidence="8">Toxic component of a toxin-antitoxin (TA) system. An RNase.</text>
</comment>
<keyword evidence="5 8" id="KW-0378">Hydrolase</keyword>
<dbReference type="Proteomes" id="UP001596328">
    <property type="component" value="Unassembled WGS sequence"/>
</dbReference>
<comment type="caution">
    <text evidence="10">The sequence shown here is derived from an EMBL/GenBank/DDBJ whole genome shotgun (WGS) entry which is preliminary data.</text>
</comment>
<evidence type="ECO:0000256" key="6">
    <source>
        <dbReference type="ARBA" id="ARBA00022842"/>
    </source>
</evidence>
<dbReference type="EC" id="3.1.-.-" evidence="8"/>
<dbReference type="Gene3D" id="3.40.50.1010">
    <property type="entry name" value="5'-nuclease"/>
    <property type="match status" value="1"/>
</dbReference>
<organism evidence="10 11">
    <name type="scientific">Halobium palmae</name>
    <dbReference type="NCBI Taxonomy" id="1776492"/>
    <lineage>
        <taxon>Archaea</taxon>
        <taxon>Methanobacteriati</taxon>
        <taxon>Methanobacteriota</taxon>
        <taxon>Stenosarchaea group</taxon>
        <taxon>Halobacteria</taxon>
        <taxon>Halobacteriales</taxon>
        <taxon>Haloferacaceae</taxon>
        <taxon>Halobium</taxon>
    </lineage>
</organism>
<evidence type="ECO:0000256" key="7">
    <source>
        <dbReference type="ARBA" id="ARBA00038093"/>
    </source>
</evidence>
<evidence type="ECO:0000256" key="5">
    <source>
        <dbReference type="ARBA" id="ARBA00022801"/>
    </source>
</evidence>
<reference evidence="10 11" key="1">
    <citation type="journal article" date="2019" name="Int. J. Syst. Evol. Microbiol.">
        <title>The Global Catalogue of Microorganisms (GCM) 10K type strain sequencing project: providing services to taxonomists for standard genome sequencing and annotation.</title>
        <authorList>
            <consortium name="The Broad Institute Genomics Platform"/>
            <consortium name="The Broad Institute Genome Sequencing Center for Infectious Disease"/>
            <person name="Wu L."/>
            <person name="Ma J."/>
        </authorList>
    </citation>
    <scope>NUCLEOTIDE SEQUENCE [LARGE SCALE GENOMIC DNA]</scope>
    <source>
        <strain evidence="10 11">NBRC 111368</strain>
    </source>
</reference>
<dbReference type="GO" id="GO:0090729">
    <property type="term" value="F:toxin activity"/>
    <property type="evidence" value="ECO:0007669"/>
    <property type="project" value="UniProtKB-KW"/>
</dbReference>
<keyword evidence="6 8" id="KW-0460">Magnesium</keyword>
<evidence type="ECO:0000256" key="4">
    <source>
        <dbReference type="ARBA" id="ARBA00022723"/>
    </source>
</evidence>
<dbReference type="InterPro" id="IPR002716">
    <property type="entry name" value="PIN_dom"/>
</dbReference>
<dbReference type="CDD" id="cd18754">
    <property type="entry name" value="PIN_VapC4-5_FitB-like"/>
    <property type="match status" value="1"/>
</dbReference>
<feature type="domain" description="PIN" evidence="9">
    <location>
        <begin position="3"/>
        <end position="124"/>
    </location>
</feature>
<dbReference type="InterPro" id="IPR029060">
    <property type="entry name" value="PIN-like_dom_sf"/>
</dbReference>
<evidence type="ECO:0000313" key="10">
    <source>
        <dbReference type="EMBL" id="MFC6723419.1"/>
    </source>
</evidence>
<accession>A0ABD5RVJ0</accession>
<dbReference type="EMBL" id="JBHSWU010000016">
    <property type="protein sequence ID" value="MFC6723419.1"/>
    <property type="molecule type" value="Genomic_DNA"/>
</dbReference>
<evidence type="ECO:0000313" key="11">
    <source>
        <dbReference type="Proteomes" id="UP001596328"/>
    </source>
</evidence>
<dbReference type="GO" id="GO:0004518">
    <property type="term" value="F:nuclease activity"/>
    <property type="evidence" value="ECO:0007669"/>
    <property type="project" value="UniProtKB-KW"/>
</dbReference>
<feature type="binding site" evidence="8">
    <location>
        <position position="4"/>
    </location>
    <ligand>
        <name>Mg(2+)</name>
        <dbReference type="ChEBI" id="CHEBI:18420"/>
    </ligand>
</feature>
<feature type="binding site" evidence="8">
    <location>
        <position position="97"/>
    </location>
    <ligand>
        <name>Mg(2+)</name>
        <dbReference type="ChEBI" id="CHEBI:18420"/>
    </ligand>
</feature>
<keyword evidence="8" id="KW-0800">Toxin</keyword>
<dbReference type="GO" id="GO:0016787">
    <property type="term" value="F:hydrolase activity"/>
    <property type="evidence" value="ECO:0007669"/>
    <property type="project" value="UniProtKB-KW"/>
</dbReference>
<keyword evidence="4 8" id="KW-0479">Metal-binding</keyword>
<name>A0ABD5RVJ0_9EURY</name>
<dbReference type="InterPro" id="IPR022907">
    <property type="entry name" value="VapC_family"/>
</dbReference>
<dbReference type="PANTHER" id="PTHR33653:SF1">
    <property type="entry name" value="RIBONUCLEASE VAPC2"/>
    <property type="match status" value="1"/>
</dbReference>
<sequence length="130" mass="14646">MIQDTSFIVDILRGDDEALVVLDVLERESRPQKVSAITALELYEGVARSDASEAKQEEIFRVLESKHVLDADHTVMRKAGLLSGRLIRGGRRIDREDCVIAATALLEDEPVLTRNRKHFERIDGLDVEGY</sequence>
<dbReference type="SUPFAM" id="SSF88723">
    <property type="entry name" value="PIN domain-like"/>
    <property type="match status" value="1"/>
</dbReference>
<dbReference type="GO" id="GO:0000287">
    <property type="term" value="F:magnesium ion binding"/>
    <property type="evidence" value="ECO:0007669"/>
    <property type="project" value="UniProtKB-UniRule"/>
</dbReference>
<evidence type="ECO:0000256" key="3">
    <source>
        <dbReference type="ARBA" id="ARBA00022722"/>
    </source>
</evidence>
<gene>
    <name evidence="8" type="primary">vapC</name>
    <name evidence="10" type="ORF">ACFQE1_03225</name>
</gene>